<dbReference type="EMBL" id="RQTE01000124">
    <property type="protein sequence ID" value="RZI02092.1"/>
    <property type="molecule type" value="Genomic_DNA"/>
</dbReference>
<keyword evidence="1" id="KW-1133">Transmembrane helix</keyword>
<evidence type="ECO:0000313" key="3">
    <source>
        <dbReference type="EMBL" id="RZI02092.1"/>
    </source>
</evidence>
<dbReference type="PIRSF" id="PIRSF024534">
    <property type="entry name" value="ThiW"/>
    <property type="match status" value="1"/>
</dbReference>
<gene>
    <name evidence="3" type="primary">thiW</name>
    <name evidence="3" type="ORF">EIG99_07175</name>
    <name evidence="2" type="ORF">I6J05_02965</name>
</gene>
<accession>A0A143P9E8</accession>
<keyword evidence="1" id="KW-0812">Transmembrane</keyword>
<dbReference type="EMBL" id="CP068073">
    <property type="protein sequence ID" value="QQS83299.1"/>
    <property type="molecule type" value="Genomic_DNA"/>
</dbReference>
<evidence type="ECO:0000313" key="4">
    <source>
        <dbReference type="Proteomes" id="UP000293854"/>
    </source>
</evidence>
<protein>
    <submittedName>
        <fullName evidence="3">Energy coupling factor transporter S component ThiW</fullName>
    </submittedName>
</protein>
<dbReference type="OrthoDB" id="5516776at2"/>
<proteinExistence type="predicted"/>
<evidence type="ECO:0000256" key="1">
    <source>
        <dbReference type="SAM" id="Phobius"/>
    </source>
</evidence>
<dbReference type="AlphaFoldDB" id="A0A143P9E8"/>
<keyword evidence="5" id="KW-1185">Reference proteome</keyword>
<name>A0A143P9E8_9STAP</name>
<dbReference type="Proteomes" id="UP000293854">
    <property type="component" value="Unassembled WGS sequence"/>
</dbReference>
<dbReference type="NCBIfam" id="TIGR02359">
    <property type="entry name" value="thiW"/>
    <property type="match status" value="1"/>
</dbReference>
<evidence type="ECO:0000313" key="2">
    <source>
        <dbReference type="EMBL" id="QQS83299.1"/>
    </source>
</evidence>
<dbReference type="Proteomes" id="UP000595942">
    <property type="component" value="Chromosome"/>
</dbReference>
<feature type="transmembrane region" description="Helical" evidence="1">
    <location>
        <begin position="130"/>
        <end position="153"/>
    </location>
</feature>
<feature type="transmembrane region" description="Helical" evidence="1">
    <location>
        <begin position="6"/>
        <end position="27"/>
    </location>
</feature>
<dbReference type="Gene3D" id="1.10.1760.20">
    <property type="match status" value="1"/>
</dbReference>
<reference evidence="3 4" key="1">
    <citation type="submission" date="2018-11" db="EMBL/GenBank/DDBJ databases">
        <title>Genomic profiling of Staphylococcus species from a Poultry farm system in KwaZulu-Natal, South Africa.</title>
        <authorList>
            <person name="Amoako D.G."/>
            <person name="Somboro A.M."/>
            <person name="Abia A.L.K."/>
            <person name="Bester L.A."/>
            <person name="Essack S.Y."/>
        </authorList>
    </citation>
    <scope>NUCLEOTIDE SEQUENCE [LARGE SCALE GENOMIC DNA]</scope>
    <source>
        <strain evidence="3 4">SA11</strain>
    </source>
</reference>
<dbReference type="RefSeq" id="WP_047131202.1">
    <property type="nucleotide sequence ID" value="NZ_CP015114.1"/>
</dbReference>
<reference evidence="2 5" key="2">
    <citation type="submission" date="2021-01" db="EMBL/GenBank/DDBJ databases">
        <title>FDA dAtabase for Regulatory Grade micrObial Sequences (FDA-ARGOS): Supporting development and validation of Infectious Disease Dx tests.</title>
        <authorList>
            <person name="Sproer C."/>
            <person name="Gronow S."/>
            <person name="Severitt S."/>
            <person name="Schroder I."/>
            <person name="Tallon L."/>
            <person name="Sadzewicz L."/>
            <person name="Zhao X."/>
            <person name="Boylan J."/>
            <person name="Ott S."/>
            <person name="Bowen H."/>
            <person name="Vavikolanu K."/>
            <person name="Mehta A."/>
            <person name="Aluvathingal J."/>
            <person name="Nadendla S."/>
            <person name="Lowell S."/>
            <person name="Myers T."/>
            <person name="Yan Y."/>
            <person name="Sichtig H."/>
        </authorList>
    </citation>
    <scope>NUCLEOTIDE SEQUENCE [LARGE SCALE GENOMIC DNA]</scope>
    <source>
        <strain evidence="2 5">FDAARGOS_1148</strain>
    </source>
</reference>
<dbReference type="GeneID" id="93726769"/>
<dbReference type="KEGG" id="scv:A4G25_02750"/>
<evidence type="ECO:0000313" key="5">
    <source>
        <dbReference type="Proteomes" id="UP000595942"/>
    </source>
</evidence>
<feature type="transmembrane region" description="Helical" evidence="1">
    <location>
        <begin position="94"/>
        <end position="118"/>
    </location>
</feature>
<keyword evidence="1" id="KW-0472">Membrane</keyword>
<feature type="transmembrane region" description="Helical" evidence="1">
    <location>
        <begin position="64"/>
        <end position="87"/>
    </location>
</feature>
<dbReference type="InterPro" id="IPR012652">
    <property type="entry name" value="ThiW"/>
</dbReference>
<dbReference type="Pfam" id="PF09512">
    <property type="entry name" value="ThiW"/>
    <property type="match status" value="1"/>
</dbReference>
<sequence length="165" mass="17996">MNVRKLTLTSMFIAINVVLSSIIVIPLGPIKAAPIQHMTNVLCAVFVGPWYGLAQAFLSSVIRMMFGTGSVFAFPGSMVGVLLASLLYRYRKHLFMAAFGEVIGTGLIGSFMCIPLAWVIGLHQVAIKPLMLAFITSSALGAFISYIILMVLFKKGKLKKWLPKD</sequence>
<organism evidence="3 4">
    <name type="scientific">Staphylococcus condimenti</name>
    <dbReference type="NCBI Taxonomy" id="70255"/>
    <lineage>
        <taxon>Bacteria</taxon>
        <taxon>Bacillati</taxon>
        <taxon>Bacillota</taxon>
        <taxon>Bacilli</taxon>
        <taxon>Bacillales</taxon>
        <taxon>Staphylococcaceae</taxon>
        <taxon>Staphylococcus</taxon>
    </lineage>
</organism>